<dbReference type="GO" id="GO:0016757">
    <property type="term" value="F:glycosyltransferase activity"/>
    <property type="evidence" value="ECO:0007669"/>
    <property type="project" value="TreeGrafter"/>
</dbReference>
<dbReference type="PANTHER" id="PTHR47032">
    <property type="entry name" value="UDP-D-XYLOSE:L-FUCOSE ALPHA-1,3-D-XYLOSYLTRANSFERASE-RELATED"/>
    <property type="match status" value="1"/>
</dbReference>
<keyword evidence="5" id="KW-1185">Reference proteome</keyword>
<keyword evidence="2" id="KW-0472">Membrane</keyword>
<feature type="domain" description="Nucleotide-diphospho-sugar transferase" evidence="3">
    <location>
        <begin position="116"/>
        <end position="317"/>
    </location>
</feature>
<evidence type="ECO:0000256" key="1">
    <source>
        <dbReference type="ARBA" id="ARBA00007033"/>
    </source>
</evidence>
<keyword evidence="2" id="KW-1133">Transmembrane helix</keyword>
<dbReference type="Pfam" id="PF03407">
    <property type="entry name" value="Nucleotid_trans"/>
    <property type="match status" value="1"/>
</dbReference>
<accession>A0AA35SLT0</accession>
<keyword evidence="2" id="KW-0812">Transmembrane</keyword>
<name>A0AA35SLT0_GEOBA</name>
<evidence type="ECO:0000256" key="2">
    <source>
        <dbReference type="SAM" id="Phobius"/>
    </source>
</evidence>
<organism evidence="4 5">
    <name type="scientific">Geodia barretti</name>
    <name type="common">Barrett's horny sponge</name>
    <dbReference type="NCBI Taxonomy" id="519541"/>
    <lineage>
        <taxon>Eukaryota</taxon>
        <taxon>Metazoa</taxon>
        <taxon>Porifera</taxon>
        <taxon>Demospongiae</taxon>
        <taxon>Heteroscleromorpha</taxon>
        <taxon>Tetractinellida</taxon>
        <taxon>Astrophorina</taxon>
        <taxon>Geodiidae</taxon>
        <taxon>Geodia</taxon>
    </lineage>
</organism>
<gene>
    <name evidence="4" type="ORF">GBAR_LOCUS17562</name>
</gene>
<comment type="similarity">
    <text evidence="1">Belongs to the glycosyltransferase 77 family.</text>
</comment>
<protein>
    <recommendedName>
        <fullName evidence="3">Nucleotide-diphospho-sugar transferase domain-containing protein</fullName>
    </recommendedName>
</protein>
<evidence type="ECO:0000259" key="3">
    <source>
        <dbReference type="Pfam" id="PF03407"/>
    </source>
</evidence>
<dbReference type="PANTHER" id="PTHR47032:SF1">
    <property type="entry name" value="UDP-D-XYLOSE:L-FUCOSE ALPHA-1,3-D-XYLOSYLTRANSFERASE-RELATED"/>
    <property type="match status" value="1"/>
</dbReference>
<dbReference type="GO" id="GO:0005794">
    <property type="term" value="C:Golgi apparatus"/>
    <property type="evidence" value="ECO:0007669"/>
    <property type="project" value="TreeGrafter"/>
</dbReference>
<dbReference type="EMBL" id="CASHTH010002508">
    <property type="protein sequence ID" value="CAI8030951.1"/>
    <property type="molecule type" value="Genomic_DNA"/>
</dbReference>
<feature type="transmembrane region" description="Helical" evidence="2">
    <location>
        <begin position="9"/>
        <end position="31"/>
    </location>
</feature>
<comment type="caution">
    <text evidence="4">The sequence shown here is derived from an EMBL/GenBank/DDBJ whole genome shotgun (WGS) entry which is preliminary data.</text>
</comment>
<proteinExistence type="inferred from homology"/>
<dbReference type="SUPFAM" id="SSF53448">
    <property type="entry name" value="Nucleotide-diphospho-sugar transferases"/>
    <property type="match status" value="1"/>
</dbReference>
<dbReference type="InterPro" id="IPR029044">
    <property type="entry name" value="Nucleotide-diphossugar_trans"/>
</dbReference>
<evidence type="ECO:0000313" key="4">
    <source>
        <dbReference type="EMBL" id="CAI8030951.1"/>
    </source>
</evidence>
<dbReference type="AlphaFoldDB" id="A0AA35SLT0"/>
<reference evidence="4" key="1">
    <citation type="submission" date="2023-03" db="EMBL/GenBank/DDBJ databases">
        <authorList>
            <person name="Steffen K."/>
            <person name="Cardenas P."/>
        </authorList>
    </citation>
    <scope>NUCLEOTIDE SEQUENCE</scope>
</reference>
<evidence type="ECO:0000313" key="5">
    <source>
        <dbReference type="Proteomes" id="UP001174909"/>
    </source>
</evidence>
<dbReference type="InterPro" id="IPR005069">
    <property type="entry name" value="Nucl-diP-sugar_transferase"/>
</dbReference>
<sequence>MASYPRPQVFLKLVVLAASVFLLMTVFRVLFKDSFSDRISSGARFSTSPSMRLPYRDVARPLEEILDAEWVPQLWRYLANLKTSRRHVTLCVADSRYKESVVNWLVSALVIVQPPLDNVLVISLDEELTNFLQGRELNSVFVDPHSILRRNIHLPTNYSHVWATRFVLFRLINHWGFSVTTFDSDALLSRNPQSLFDERRDSDIVASPGTYPFDLHRAWNSSTLCMGMVLFRASEKMERFWDHFSVVQQSMRRIDDQVVINNALKNCGIVWSSTGKDSGMLGVCRDMDFKVSLLPRSVVCRKCKKITGGSFYVWHQTSARGQAGKKKIAKAAGMWFLKRNLDESELKGTEWLRYLWM</sequence>
<dbReference type="InterPro" id="IPR052636">
    <property type="entry name" value="UDP-D-xylose:L-fucose_XylT"/>
</dbReference>
<dbReference type="Proteomes" id="UP001174909">
    <property type="component" value="Unassembled WGS sequence"/>
</dbReference>